<accession>A0ACB9RYU3</accession>
<proteinExistence type="predicted"/>
<protein>
    <submittedName>
        <fullName evidence="1">Uncharacterized protein</fullName>
    </submittedName>
</protein>
<dbReference type="EMBL" id="CM042882">
    <property type="protein sequence ID" value="KAI4381067.1"/>
    <property type="molecule type" value="Genomic_DNA"/>
</dbReference>
<comment type="caution">
    <text evidence="1">The sequence shown here is derived from an EMBL/GenBank/DDBJ whole genome shotgun (WGS) entry which is preliminary data.</text>
</comment>
<gene>
    <name evidence="1" type="ORF">MLD38_007182</name>
</gene>
<sequence length="96" mass="10876">MLSSIQQGGPTLALIKEVPWSARRGNLSEKSCVLKTVKWILNKLTPEKFGLLQEALEGVYKLRRVTHMIPHELELEQKDKERLVKVSTLGALGLRQ</sequence>
<keyword evidence="2" id="KW-1185">Reference proteome</keyword>
<organism evidence="1 2">
    <name type="scientific">Melastoma candidum</name>
    <dbReference type="NCBI Taxonomy" id="119954"/>
    <lineage>
        <taxon>Eukaryota</taxon>
        <taxon>Viridiplantae</taxon>
        <taxon>Streptophyta</taxon>
        <taxon>Embryophyta</taxon>
        <taxon>Tracheophyta</taxon>
        <taxon>Spermatophyta</taxon>
        <taxon>Magnoliopsida</taxon>
        <taxon>eudicotyledons</taxon>
        <taxon>Gunneridae</taxon>
        <taxon>Pentapetalae</taxon>
        <taxon>rosids</taxon>
        <taxon>malvids</taxon>
        <taxon>Myrtales</taxon>
        <taxon>Melastomataceae</taxon>
        <taxon>Melastomatoideae</taxon>
        <taxon>Melastomateae</taxon>
        <taxon>Melastoma</taxon>
    </lineage>
</organism>
<reference evidence="2" key="1">
    <citation type="journal article" date="2023" name="Front. Plant Sci.">
        <title>Chromosomal-level genome assembly of Melastoma candidum provides insights into trichome evolution.</title>
        <authorList>
            <person name="Zhong Y."/>
            <person name="Wu W."/>
            <person name="Sun C."/>
            <person name="Zou P."/>
            <person name="Liu Y."/>
            <person name="Dai S."/>
            <person name="Zhou R."/>
        </authorList>
    </citation>
    <scope>NUCLEOTIDE SEQUENCE [LARGE SCALE GENOMIC DNA]</scope>
</reference>
<dbReference type="Proteomes" id="UP001057402">
    <property type="component" value="Chromosome 3"/>
</dbReference>
<evidence type="ECO:0000313" key="1">
    <source>
        <dbReference type="EMBL" id="KAI4381067.1"/>
    </source>
</evidence>
<name>A0ACB9RYU3_9MYRT</name>
<evidence type="ECO:0000313" key="2">
    <source>
        <dbReference type="Proteomes" id="UP001057402"/>
    </source>
</evidence>